<dbReference type="InterPro" id="IPR029052">
    <property type="entry name" value="Metallo-depent_PP-like"/>
</dbReference>
<dbReference type="InterPro" id="IPR009164">
    <property type="entry name" value="FBPtase_class3"/>
</dbReference>
<dbReference type="Pfam" id="PF06874">
    <property type="entry name" value="FBPase_2"/>
    <property type="match status" value="1"/>
</dbReference>
<dbReference type="Gene3D" id="3.60.21.10">
    <property type="match status" value="1"/>
</dbReference>
<proteinExistence type="inferred from homology"/>
<organism evidence="4 5">
    <name type="scientific">Hujiaoplasma nucleasis</name>
    <dbReference type="NCBI Taxonomy" id="2725268"/>
    <lineage>
        <taxon>Bacteria</taxon>
        <taxon>Bacillati</taxon>
        <taxon>Mycoplasmatota</taxon>
        <taxon>Mollicutes</taxon>
        <taxon>Candidatus Izemoplasmatales</taxon>
        <taxon>Hujiaoplasmataceae</taxon>
        <taxon>Hujiaoplasma</taxon>
    </lineage>
</organism>
<dbReference type="RefSeq" id="WP_312032426.1">
    <property type="nucleotide sequence ID" value="NZ_CP051151.1"/>
</dbReference>
<keyword evidence="1" id="KW-0378">Hydrolase</keyword>
<keyword evidence="5" id="KW-1185">Reference proteome</keyword>
<sequence length="660" mass="77720">MPYQNKYLELLSKDFPSVQAVSTELINLSAILNLPKGTEVFITDIHGEYDAFNHYLKNASGIIKEKIDQLFPDLSDKKKNQVAFFIYYPTDMLDKYQNSLSKEDYQTLIENQLYYMVQLAKNIVSKYTKSKVGKSLPKEFSYIIQELIYESRNNEDKNKYYDAIISAIFKTKRENKFILELSRFIRNMAIDQWHIVGDIFDRGPKPHMIMEKLLRMKNVDIQWGNHDIVFLGAACGSEVMIANMIRIAARYNNLDTFEDGYGINLLPLARLADKYYRHDPCEIFYPKDSSTINSLEDLSFIARIHKAISIIQFKLEATIIKRHPEFEMDDRLLLDKIDYKNNTLSLNNQNYKLIDQHFPTINPKDPYRLNDDEMNVIKHLKRLVLHNEMIQSHAKYLIDKGRMYLIYNHNLLFHAAIPFKDNGDFASMDIEGRSYSGRDLLDRFDKLVRSAYYHRYDEIDHEEDYFMYLWQGKYSPLFAKSAMKTFERYFLKDKSLHKEVKNPYFTLRENEEILQKIYDVFSLNPQKSKIINGHVPLDITKGDGVVLANKRIYNIDGGMSKQYSNETSFAGYSLISDSYAYFLVSHERFNTYKELIEKEKDIFSVTRSEEINPRRTYIYDTNKGEELKSRINDLFELLNAYREGEIVSIKDSWTVDPSNQ</sequence>
<dbReference type="EMBL" id="CP051151">
    <property type="protein sequence ID" value="QLY39934.1"/>
    <property type="molecule type" value="Genomic_DNA"/>
</dbReference>
<evidence type="ECO:0000256" key="3">
    <source>
        <dbReference type="ARBA" id="ARBA00023277"/>
    </source>
</evidence>
<dbReference type="Proteomes" id="UP000512167">
    <property type="component" value="Chromosome"/>
</dbReference>
<keyword evidence="2" id="KW-0464">Manganese</keyword>
<evidence type="ECO:0000256" key="1">
    <source>
        <dbReference type="ARBA" id="ARBA00022801"/>
    </source>
</evidence>
<dbReference type="SUPFAM" id="SSF56300">
    <property type="entry name" value="Metallo-dependent phosphatases"/>
    <property type="match status" value="1"/>
</dbReference>
<dbReference type="AlphaFoldDB" id="A0A7L6N612"/>
<keyword evidence="3" id="KW-0119">Carbohydrate metabolism</keyword>
<protein>
    <submittedName>
        <fullName evidence="4">Fructose-1,6-bisphosphatase</fullName>
    </submittedName>
</protein>
<dbReference type="KEGG" id="tbk:HF295_03295"/>
<dbReference type="CDD" id="cd00838">
    <property type="entry name" value="MPP_superfamily"/>
    <property type="match status" value="1"/>
</dbReference>
<name>A0A7L6N612_9MOLU</name>
<evidence type="ECO:0000313" key="4">
    <source>
        <dbReference type="EMBL" id="QLY39934.1"/>
    </source>
</evidence>
<evidence type="ECO:0000256" key="2">
    <source>
        <dbReference type="ARBA" id="ARBA00023211"/>
    </source>
</evidence>
<gene>
    <name evidence="4" type="ORF">HF295_03295</name>
</gene>
<dbReference type="HAMAP" id="MF_01854">
    <property type="entry name" value="FBPase_class3"/>
    <property type="match status" value="1"/>
</dbReference>
<evidence type="ECO:0000313" key="5">
    <source>
        <dbReference type="Proteomes" id="UP000512167"/>
    </source>
</evidence>
<dbReference type="GO" id="GO:0006094">
    <property type="term" value="P:gluconeogenesis"/>
    <property type="evidence" value="ECO:0007669"/>
    <property type="project" value="InterPro"/>
</dbReference>
<accession>A0A7L6N612</accession>
<dbReference type="GO" id="GO:0042132">
    <property type="term" value="F:fructose 1,6-bisphosphate 1-phosphatase activity"/>
    <property type="evidence" value="ECO:0007669"/>
    <property type="project" value="InterPro"/>
</dbReference>
<reference evidence="4 5" key="1">
    <citation type="submission" date="2020-04" db="EMBL/GenBank/DDBJ databases">
        <authorList>
            <person name="Zheng R.K."/>
            <person name="Sun C.M."/>
        </authorList>
    </citation>
    <scope>NUCLEOTIDE SEQUENCE [LARGE SCALE GENOMIC DNA]</scope>
    <source>
        <strain evidence="5">zrk29</strain>
    </source>
</reference>